<dbReference type="RefSeq" id="WP_066412686.1">
    <property type="nucleotide sequence ID" value="NZ_CP018866.1"/>
</dbReference>
<dbReference type="AlphaFoldDB" id="A0A223KQ63"/>
<evidence type="ECO:0000256" key="3">
    <source>
        <dbReference type="ARBA" id="ARBA00023027"/>
    </source>
</evidence>
<dbReference type="InterPro" id="IPR013328">
    <property type="entry name" value="6PGD_dom2"/>
</dbReference>
<name>A0A223KQ63_9BACI</name>
<dbReference type="EMBL" id="CP018866">
    <property type="protein sequence ID" value="AST91494.1"/>
    <property type="molecule type" value="Genomic_DNA"/>
</dbReference>
<feature type="domain" description="6-phosphogluconate dehydrogenase NADP-binding" evidence="5">
    <location>
        <begin position="6"/>
        <end position="163"/>
    </location>
</feature>
<dbReference type="PIRSF" id="PIRSF000103">
    <property type="entry name" value="HIBADH"/>
    <property type="match status" value="1"/>
</dbReference>
<evidence type="ECO:0000256" key="1">
    <source>
        <dbReference type="ARBA" id="ARBA00009080"/>
    </source>
</evidence>
<dbReference type="InterPro" id="IPR006115">
    <property type="entry name" value="6PGDH_NADP-bd"/>
</dbReference>
<comment type="similarity">
    <text evidence="1">Belongs to the HIBADH-related family.</text>
</comment>
<protein>
    <submittedName>
        <fullName evidence="7">Oxidoreductase</fullName>
    </submittedName>
</protein>
<keyword evidence="2" id="KW-0560">Oxidoreductase</keyword>
<dbReference type="STRING" id="1314751.GCA_001591425_00909"/>
<dbReference type="SUPFAM" id="SSF51735">
    <property type="entry name" value="NAD(P)-binding Rossmann-fold domains"/>
    <property type="match status" value="1"/>
</dbReference>
<dbReference type="PANTHER" id="PTHR43060">
    <property type="entry name" value="3-HYDROXYISOBUTYRATE DEHYDROGENASE-LIKE 1, MITOCHONDRIAL-RELATED"/>
    <property type="match status" value="1"/>
</dbReference>
<dbReference type="Gene3D" id="1.10.1040.10">
    <property type="entry name" value="N-(1-d-carboxylethyl)-l-norvaline Dehydrogenase, domain 2"/>
    <property type="match status" value="1"/>
</dbReference>
<evidence type="ECO:0000313" key="8">
    <source>
        <dbReference type="Proteomes" id="UP000215224"/>
    </source>
</evidence>
<evidence type="ECO:0000259" key="5">
    <source>
        <dbReference type="Pfam" id="PF03446"/>
    </source>
</evidence>
<sequence>MNNRETVAFVGTGVMGNSMAGHLLRAGYHVNVYTRTKEKAENLISSGAKWCSTPAEAVADAKYTITIVGYPKDVEEVYFGKDGILENAKQGSFVIDMTTSTPSLAKKIYAAAKEKGIYSLDAPVSGGDVGAKEARLTIMVGGDKDAYKTCLPLFERMGKNIVLQGEAGSGQHTKMCNQIAIATNMIGVCESLAYAKSSGLDPVKVLETITTGAANSFSLSKLAPRILAGDFEPGFYVKHFIKDMGIALAEAEAMGLKLPGLSLAIDMYEELANKGEENSGTQALYKLWEM</sequence>
<dbReference type="InterPro" id="IPR015815">
    <property type="entry name" value="HIBADH-related"/>
</dbReference>
<dbReference type="GO" id="GO:0016491">
    <property type="term" value="F:oxidoreductase activity"/>
    <property type="evidence" value="ECO:0007669"/>
    <property type="project" value="UniProtKB-KW"/>
</dbReference>
<accession>A0A223KQ63</accession>
<dbReference type="InterPro" id="IPR008927">
    <property type="entry name" value="6-PGluconate_DH-like_C_sf"/>
</dbReference>
<evidence type="ECO:0000313" key="7">
    <source>
        <dbReference type="EMBL" id="AST91494.1"/>
    </source>
</evidence>
<feature type="domain" description="3-hydroxyisobutyrate dehydrogenase-like NAD-binding" evidence="6">
    <location>
        <begin position="168"/>
        <end position="287"/>
    </location>
</feature>
<dbReference type="Proteomes" id="UP000215224">
    <property type="component" value="Chromosome"/>
</dbReference>
<feature type="active site" evidence="4">
    <location>
        <position position="174"/>
    </location>
</feature>
<dbReference type="InterPro" id="IPR029154">
    <property type="entry name" value="HIBADH-like_NADP-bd"/>
</dbReference>
<evidence type="ECO:0000256" key="2">
    <source>
        <dbReference type="ARBA" id="ARBA00023002"/>
    </source>
</evidence>
<dbReference type="InterPro" id="IPR036291">
    <property type="entry name" value="NAD(P)-bd_dom_sf"/>
</dbReference>
<gene>
    <name evidence="7" type="ORF">BC6307_09475</name>
</gene>
<dbReference type="Pfam" id="PF14833">
    <property type="entry name" value="NAD_binding_11"/>
    <property type="match status" value="1"/>
</dbReference>
<dbReference type="Pfam" id="PF03446">
    <property type="entry name" value="NAD_binding_2"/>
    <property type="match status" value="1"/>
</dbReference>
<evidence type="ECO:0000259" key="6">
    <source>
        <dbReference type="Pfam" id="PF14833"/>
    </source>
</evidence>
<dbReference type="GO" id="GO:0050661">
    <property type="term" value="F:NADP binding"/>
    <property type="evidence" value="ECO:0007669"/>
    <property type="project" value="InterPro"/>
</dbReference>
<proteinExistence type="inferred from homology"/>
<reference evidence="7 8" key="1">
    <citation type="submission" date="2016-12" db="EMBL/GenBank/DDBJ databases">
        <title>The whole genome sequencing and assembly of Bacillus cohnii DSM 6307T strain.</title>
        <authorList>
            <person name="Lee Y.-J."/>
            <person name="Yi H."/>
            <person name="Bahn Y.-S."/>
            <person name="Kim J.F."/>
            <person name="Lee D.-W."/>
        </authorList>
    </citation>
    <scope>NUCLEOTIDE SEQUENCE [LARGE SCALE GENOMIC DNA]</scope>
    <source>
        <strain evidence="7 8">DSM 6307</strain>
    </source>
</reference>
<dbReference type="SUPFAM" id="SSF48179">
    <property type="entry name" value="6-phosphogluconate dehydrogenase C-terminal domain-like"/>
    <property type="match status" value="1"/>
</dbReference>
<dbReference type="Gene3D" id="3.40.50.720">
    <property type="entry name" value="NAD(P)-binding Rossmann-like Domain"/>
    <property type="match status" value="1"/>
</dbReference>
<keyword evidence="8" id="KW-1185">Reference proteome</keyword>
<organism evidence="7 8">
    <name type="scientific">Sutcliffiella cohnii</name>
    <dbReference type="NCBI Taxonomy" id="33932"/>
    <lineage>
        <taxon>Bacteria</taxon>
        <taxon>Bacillati</taxon>
        <taxon>Bacillota</taxon>
        <taxon>Bacilli</taxon>
        <taxon>Bacillales</taxon>
        <taxon>Bacillaceae</taxon>
        <taxon>Sutcliffiella</taxon>
    </lineage>
</organism>
<dbReference type="GO" id="GO:0051287">
    <property type="term" value="F:NAD binding"/>
    <property type="evidence" value="ECO:0007669"/>
    <property type="project" value="InterPro"/>
</dbReference>
<dbReference type="KEGG" id="bcoh:BC6307_09475"/>
<dbReference type="PANTHER" id="PTHR43060:SF15">
    <property type="entry name" value="3-HYDROXYISOBUTYRATE DEHYDROGENASE-LIKE 1, MITOCHONDRIAL-RELATED"/>
    <property type="match status" value="1"/>
</dbReference>
<evidence type="ECO:0000256" key="4">
    <source>
        <dbReference type="PIRSR" id="PIRSR000103-1"/>
    </source>
</evidence>
<keyword evidence="3" id="KW-0520">NAD</keyword>